<evidence type="ECO:0000256" key="11">
    <source>
        <dbReference type="PIRSR" id="PIRSR006268-2"/>
    </source>
</evidence>
<organism evidence="13 14">
    <name type="scientific">Clostridium baratii</name>
    <dbReference type="NCBI Taxonomy" id="1561"/>
    <lineage>
        <taxon>Bacteria</taxon>
        <taxon>Bacillati</taxon>
        <taxon>Bacillota</taxon>
        <taxon>Clostridia</taxon>
        <taxon>Eubacteriales</taxon>
        <taxon>Clostridiaceae</taxon>
        <taxon>Clostridium</taxon>
    </lineage>
</organism>
<keyword evidence="12" id="KW-0997">Cell inner membrane</keyword>
<dbReference type="GO" id="GO:0046872">
    <property type="term" value="F:metal ion binding"/>
    <property type="evidence" value="ECO:0007669"/>
    <property type="project" value="UniProtKB-UniRule"/>
</dbReference>
<keyword evidence="12" id="KW-1003">Cell membrane</keyword>
<sequence>MKKKVISFFVAILLVFSFVGCTEKKNTEPIYRTELFMGTAIKVTIYDKQDEEILDKVFKRIIEIEDLVSINKDNTEITNLNKNAGIKGVKLSEDSFNIIKKGLEYSKLSNGGYDVSIGPLVKLWSIGLPEAKVPNKEEIKNVINKIDYKKVKVNDETKEVFLEDKGMMLDLGSIAKGYAADEIVKVLEDNNVKQAIIDLGGNIYALGLKGGDKDWKVGIQDPFTERGNVVGSVEVSNKSVVTTGIYERFIEKDGIKYHHILNPKDGYPYKTDIAGVSIIADKSVDADGLSTLVFTKGLHEGIKFIEGLDGVDAIFITNDRKVYTTKGIKDNFKMINESFTLSN</sequence>
<evidence type="ECO:0000256" key="5">
    <source>
        <dbReference type="ARBA" id="ARBA00022723"/>
    </source>
</evidence>
<feature type="binding site" evidence="11">
    <location>
        <position position="291"/>
    </location>
    <ligand>
        <name>Mg(2+)</name>
        <dbReference type="ChEBI" id="CHEBI:18420"/>
    </ligand>
</feature>
<comment type="function">
    <text evidence="12">Flavin transferase that catalyzes the transfer of the FMN moiety of FAD and its covalent binding to the hydroxyl group of a threonine residue in a target flavoprotein.</text>
</comment>
<comment type="cofactor">
    <cofactor evidence="11">
        <name>Mg(2+)</name>
        <dbReference type="ChEBI" id="CHEBI:18420"/>
    </cofactor>
    <cofactor evidence="11">
        <name>Mn(2+)</name>
        <dbReference type="ChEBI" id="CHEBI:29035"/>
    </cofactor>
    <text evidence="11">Magnesium. Can also use manganese.</text>
</comment>
<evidence type="ECO:0000313" key="14">
    <source>
        <dbReference type="Proteomes" id="UP000095563"/>
    </source>
</evidence>
<feature type="binding site" evidence="11">
    <location>
        <position position="173"/>
    </location>
    <ligand>
        <name>Mg(2+)</name>
        <dbReference type="ChEBI" id="CHEBI:18420"/>
    </ligand>
</feature>
<dbReference type="Gene3D" id="3.10.520.10">
    <property type="entry name" value="ApbE-like domains"/>
    <property type="match status" value="1"/>
</dbReference>
<dbReference type="PANTHER" id="PTHR30040">
    <property type="entry name" value="THIAMINE BIOSYNTHESIS LIPOPROTEIN APBE"/>
    <property type="match status" value="1"/>
</dbReference>
<gene>
    <name evidence="13" type="primary">apbE</name>
    <name evidence="13" type="ORF">ERS852568_02098</name>
</gene>
<comment type="subcellular location">
    <subcellularLocation>
        <location evidence="12">Cell inner membrane</location>
        <topology evidence="12">Lipid-anchor</topology>
        <orientation evidence="12">Periplasmic side</orientation>
    </subcellularLocation>
</comment>
<reference evidence="13 14" key="1">
    <citation type="submission" date="2015-09" db="EMBL/GenBank/DDBJ databases">
        <authorList>
            <consortium name="Pathogen Informatics"/>
        </authorList>
    </citation>
    <scope>NUCLEOTIDE SEQUENCE [LARGE SCALE GENOMIC DNA]</scope>
    <source>
        <strain evidence="13 14">2789STDY5834956</strain>
    </source>
</reference>
<evidence type="ECO:0000256" key="4">
    <source>
        <dbReference type="ARBA" id="ARBA00022679"/>
    </source>
</evidence>
<evidence type="ECO:0000256" key="7">
    <source>
        <dbReference type="ARBA" id="ARBA00022842"/>
    </source>
</evidence>
<keyword evidence="6 10" id="KW-0274">FAD</keyword>
<keyword evidence="3 10" id="KW-0285">Flavoprotein</keyword>
<dbReference type="EC" id="2.7.1.180" evidence="1 10"/>
<evidence type="ECO:0000256" key="9">
    <source>
        <dbReference type="ARBA" id="ARBA00048540"/>
    </source>
</evidence>
<dbReference type="PANTHER" id="PTHR30040:SF2">
    <property type="entry name" value="FAD:PROTEIN FMN TRANSFERASE"/>
    <property type="match status" value="1"/>
</dbReference>
<dbReference type="AlphaFoldDB" id="A0A174U1F1"/>
<dbReference type="InterPro" id="IPR003374">
    <property type="entry name" value="ApbE-like_sf"/>
</dbReference>
<evidence type="ECO:0000256" key="2">
    <source>
        <dbReference type="ARBA" id="ARBA00016337"/>
    </source>
</evidence>
<keyword evidence="12 13" id="KW-0449">Lipoprotein</keyword>
<keyword evidence="5 10" id="KW-0479">Metal-binding</keyword>
<proteinExistence type="inferred from homology"/>
<evidence type="ECO:0000256" key="10">
    <source>
        <dbReference type="PIRNR" id="PIRNR006268"/>
    </source>
</evidence>
<evidence type="ECO:0000256" key="1">
    <source>
        <dbReference type="ARBA" id="ARBA00011955"/>
    </source>
</evidence>
<protein>
    <recommendedName>
        <fullName evidence="2 10">FAD:protein FMN transferase</fullName>
        <ecNumber evidence="1 10">2.7.1.180</ecNumber>
    </recommendedName>
    <alternativeName>
        <fullName evidence="8 10">Flavin transferase</fullName>
    </alternativeName>
</protein>
<dbReference type="PROSITE" id="PS51257">
    <property type="entry name" value="PROKAR_LIPOPROTEIN"/>
    <property type="match status" value="1"/>
</dbReference>
<dbReference type="SUPFAM" id="SSF143631">
    <property type="entry name" value="ApbE-like"/>
    <property type="match status" value="1"/>
</dbReference>
<keyword evidence="4 10" id="KW-0808">Transferase</keyword>
<evidence type="ECO:0000256" key="3">
    <source>
        <dbReference type="ARBA" id="ARBA00022630"/>
    </source>
</evidence>
<dbReference type="RefSeq" id="WP_055207947.1">
    <property type="nucleotide sequence ID" value="NZ_CZBO01000004.1"/>
</dbReference>
<feature type="binding site" evidence="11">
    <location>
        <position position="287"/>
    </location>
    <ligand>
        <name>Mg(2+)</name>
        <dbReference type="ChEBI" id="CHEBI:18420"/>
    </ligand>
</feature>
<dbReference type="GO" id="GO:0005886">
    <property type="term" value="C:plasma membrane"/>
    <property type="evidence" value="ECO:0007669"/>
    <property type="project" value="UniProtKB-SubCell"/>
</dbReference>
<dbReference type="GO" id="GO:0016740">
    <property type="term" value="F:transferase activity"/>
    <property type="evidence" value="ECO:0007669"/>
    <property type="project" value="UniProtKB-UniRule"/>
</dbReference>
<keyword evidence="7 10" id="KW-0460">Magnesium</keyword>
<accession>A0A174U1F1</accession>
<keyword evidence="12" id="KW-0472">Membrane</keyword>
<evidence type="ECO:0000313" key="13">
    <source>
        <dbReference type="EMBL" id="CUQ15156.1"/>
    </source>
</evidence>
<name>A0A174U1F1_9CLOT</name>
<dbReference type="PIRSF" id="PIRSF006268">
    <property type="entry name" value="ApbE"/>
    <property type="match status" value="1"/>
</dbReference>
<evidence type="ECO:0000256" key="6">
    <source>
        <dbReference type="ARBA" id="ARBA00022827"/>
    </source>
</evidence>
<comment type="similarity">
    <text evidence="10 12">Belongs to the ApbE family.</text>
</comment>
<comment type="catalytic activity">
    <reaction evidence="9 10 12">
        <text>L-threonyl-[protein] + FAD = FMN-L-threonyl-[protein] + AMP + H(+)</text>
        <dbReference type="Rhea" id="RHEA:36847"/>
        <dbReference type="Rhea" id="RHEA-COMP:11060"/>
        <dbReference type="Rhea" id="RHEA-COMP:11061"/>
        <dbReference type="ChEBI" id="CHEBI:15378"/>
        <dbReference type="ChEBI" id="CHEBI:30013"/>
        <dbReference type="ChEBI" id="CHEBI:57692"/>
        <dbReference type="ChEBI" id="CHEBI:74257"/>
        <dbReference type="ChEBI" id="CHEBI:456215"/>
        <dbReference type="EC" id="2.7.1.180"/>
    </reaction>
</comment>
<evidence type="ECO:0000256" key="8">
    <source>
        <dbReference type="ARBA" id="ARBA00031306"/>
    </source>
</evidence>
<dbReference type="InterPro" id="IPR024932">
    <property type="entry name" value="ApbE"/>
</dbReference>
<evidence type="ECO:0000256" key="12">
    <source>
        <dbReference type="RuleBase" id="RU363002"/>
    </source>
</evidence>
<dbReference type="Pfam" id="PF02424">
    <property type="entry name" value="ApbE"/>
    <property type="match status" value="1"/>
</dbReference>
<dbReference type="Proteomes" id="UP000095563">
    <property type="component" value="Unassembled WGS sequence"/>
</dbReference>
<dbReference type="EMBL" id="CZBO01000004">
    <property type="protein sequence ID" value="CUQ15156.1"/>
    <property type="molecule type" value="Genomic_DNA"/>
</dbReference>